<proteinExistence type="predicted"/>
<accession>D2Q2W0</accession>
<feature type="domain" description="Pyridoxamine 5'-phosphate oxidase N-terminal" evidence="2">
    <location>
        <begin position="3"/>
        <end position="131"/>
    </location>
</feature>
<evidence type="ECO:0000313" key="4">
    <source>
        <dbReference type="Proteomes" id="UP000007967"/>
    </source>
</evidence>
<dbReference type="RefSeq" id="WP_012918847.1">
    <property type="nucleotide sequence ID" value="NC_013729.1"/>
</dbReference>
<dbReference type="STRING" id="479435.Kfla_1188"/>
<dbReference type="PANTHER" id="PTHR35176:SF6">
    <property type="entry name" value="HEME OXYGENASE HI_0854-RELATED"/>
    <property type="match status" value="1"/>
</dbReference>
<evidence type="ECO:0000256" key="1">
    <source>
        <dbReference type="ARBA" id="ARBA00023002"/>
    </source>
</evidence>
<dbReference type="Proteomes" id="UP000007967">
    <property type="component" value="Chromosome"/>
</dbReference>
<dbReference type="InterPro" id="IPR052019">
    <property type="entry name" value="F420H2_bilvrd_red/Heme_oxyg"/>
</dbReference>
<dbReference type="GO" id="GO:0016627">
    <property type="term" value="F:oxidoreductase activity, acting on the CH-CH group of donors"/>
    <property type="evidence" value="ECO:0007669"/>
    <property type="project" value="TreeGrafter"/>
</dbReference>
<dbReference type="Pfam" id="PF01243">
    <property type="entry name" value="PNPOx_N"/>
    <property type="match status" value="1"/>
</dbReference>
<dbReference type="OrthoDB" id="162914at2"/>
<dbReference type="AlphaFoldDB" id="D2Q2W0"/>
<dbReference type="KEGG" id="kfl:Kfla_1188"/>
<reference evidence="3 4" key="2">
    <citation type="journal article" date="2010" name="Stand. Genomic Sci.">
        <title>Complete genome sequence of Kribbella flavida type strain (IFO 14399).</title>
        <authorList>
            <person name="Pukall R."/>
            <person name="Lapidus A."/>
            <person name="Glavina Del Rio T."/>
            <person name="Copeland A."/>
            <person name="Tice H."/>
            <person name="Cheng J.-F."/>
            <person name="Lucas S."/>
            <person name="Chen F."/>
            <person name="Nolan M."/>
            <person name="LaButti K."/>
            <person name="Pati A."/>
            <person name="Ivanova N."/>
            <person name="Mavrommatis K."/>
            <person name="Mikhailova N."/>
            <person name="Pitluck S."/>
            <person name="Bruce D."/>
            <person name="Goodwin L."/>
            <person name="Land M."/>
            <person name="Hauser L."/>
            <person name="Chang Y.-J."/>
            <person name="Jeffries C.D."/>
            <person name="Chen A."/>
            <person name="Palaniappan K."/>
            <person name="Chain P."/>
            <person name="Rohde M."/>
            <person name="Goeker M."/>
            <person name="Bristow J."/>
            <person name="Eisen J.A."/>
            <person name="Markowitz V."/>
            <person name="Hugenholtz P."/>
            <person name="Kyrpides N.C."/>
            <person name="Klenk H.-P."/>
            <person name="Brettin T."/>
        </authorList>
    </citation>
    <scope>NUCLEOTIDE SEQUENCE [LARGE SCALE GENOMIC DNA]</scope>
    <source>
        <strain evidence="4">DSM 17836 / JCM 10339 / NBRC 14399</strain>
    </source>
</reference>
<dbReference type="SUPFAM" id="SSF50475">
    <property type="entry name" value="FMN-binding split barrel"/>
    <property type="match status" value="1"/>
</dbReference>
<dbReference type="EMBL" id="CP001736">
    <property type="protein sequence ID" value="ADB30291.1"/>
    <property type="molecule type" value="Genomic_DNA"/>
</dbReference>
<gene>
    <name evidence="3" type="ordered locus">Kfla_1188</name>
</gene>
<keyword evidence="4" id="KW-1185">Reference proteome</keyword>
<reference evidence="4" key="1">
    <citation type="submission" date="2009-09" db="EMBL/GenBank/DDBJ databases">
        <title>The complete genome of Kribbella flavida DSM 17836.</title>
        <authorList>
            <consortium name="US DOE Joint Genome Institute (JGI-PGF)"/>
            <person name="Lucas S."/>
            <person name="Copeland A."/>
            <person name="Lapidus A."/>
            <person name="Glavina del Rio T."/>
            <person name="Dalin E."/>
            <person name="Tice H."/>
            <person name="Bruce D."/>
            <person name="Goodwin L."/>
            <person name="Pitluck S."/>
            <person name="Kyrpides N."/>
            <person name="Mavromatis K."/>
            <person name="Ivanova N."/>
            <person name="Saunders E."/>
            <person name="Brettin T."/>
            <person name="Detter J.C."/>
            <person name="Han C."/>
            <person name="Larimer F."/>
            <person name="Land M."/>
            <person name="Hauser L."/>
            <person name="Markowitz V."/>
            <person name="Cheng J.-F."/>
            <person name="Hugenholtz P."/>
            <person name="Woyke T."/>
            <person name="Wu D."/>
            <person name="Pukall R."/>
            <person name="Klenk H.-P."/>
            <person name="Eisen J.A."/>
        </authorList>
    </citation>
    <scope>NUCLEOTIDE SEQUENCE [LARGE SCALE GENOMIC DNA]</scope>
    <source>
        <strain evidence="4">DSM 17836 / JCM 10339 / NBRC 14399</strain>
    </source>
</reference>
<dbReference type="Gene3D" id="2.30.110.10">
    <property type="entry name" value="Electron Transport, Fmn-binding Protein, Chain A"/>
    <property type="match status" value="1"/>
</dbReference>
<sequence>MVLNDAVRELLDGKNPAVLTTLNPDGSPQSSVVWVGREGDQVVISSTGGLRKVQNLLRDPRASLLVIDPADSGRYAELRGTVQVAEDAGREVAIRLAEHYEGDGAGQEYADLPAEVQRVVLRLTPTKVHAHT</sequence>
<dbReference type="HOGENOM" id="CLU_123922_3_0_11"/>
<dbReference type="NCBIfam" id="TIGR03618">
    <property type="entry name" value="Rv1155_F420"/>
    <property type="match status" value="1"/>
</dbReference>
<dbReference type="InterPro" id="IPR011576">
    <property type="entry name" value="Pyridox_Oxase_N"/>
</dbReference>
<protein>
    <submittedName>
        <fullName evidence="3">Pyridoxamine 5'-phosphate oxidase-related FMN-binding protein</fullName>
    </submittedName>
</protein>
<evidence type="ECO:0000259" key="2">
    <source>
        <dbReference type="Pfam" id="PF01243"/>
    </source>
</evidence>
<evidence type="ECO:0000313" key="3">
    <source>
        <dbReference type="EMBL" id="ADB30291.1"/>
    </source>
</evidence>
<organism evidence="3 4">
    <name type="scientific">Kribbella flavida (strain DSM 17836 / JCM 10339 / NBRC 14399)</name>
    <dbReference type="NCBI Taxonomy" id="479435"/>
    <lineage>
        <taxon>Bacteria</taxon>
        <taxon>Bacillati</taxon>
        <taxon>Actinomycetota</taxon>
        <taxon>Actinomycetes</taxon>
        <taxon>Propionibacteriales</taxon>
        <taxon>Kribbellaceae</taxon>
        <taxon>Kribbella</taxon>
    </lineage>
</organism>
<keyword evidence="1" id="KW-0560">Oxidoreductase</keyword>
<dbReference type="GO" id="GO:0005829">
    <property type="term" value="C:cytosol"/>
    <property type="evidence" value="ECO:0007669"/>
    <property type="project" value="TreeGrafter"/>
</dbReference>
<dbReference type="eggNOG" id="COG0748">
    <property type="taxonomic scope" value="Bacteria"/>
</dbReference>
<dbReference type="GO" id="GO:0070967">
    <property type="term" value="F:coenzyme F420 binding"/>
    <property type="evidence" value="ECO:0007669"/>
    <property type="project" value="TreeGrafter"/>
</dbReference>
<dbReference type="InterPro" id="IPR012349">
    <property type="entry name" value="Split_barrel_FMN-bd"/>
</dbReference>
<dbReference type="PANTHER" id="PTHR35176">
    <property type="entry name" value="HEME OXYGENASE HI_0854-RELATED"/>
    <property type="match status" value="1"/>
</dbReference>
<name>D2Q2W0_KRIFD</name>
<dbReference type="InterPro" id="IPR019920">
    <property type="entry name" value="F420-binding_dom_put"/>
</dbReference>